<dbReference type="PANTHER" id="PTHR45746">
    <property type="entry name" value="LP21163P"/>
    <property type="match status" value="1"/>
</dbReference>
<feature type="domain" description="DEP" evidence="4">
    <location>
        <begin position="46"/>
        <end position="111"/>
    </location>
</feature>
<dbReference type="WBParaSite" id="TREG1_37260.1">
    <property type="protein sequence ID" value="TREG1_37260.1"/>
    <property type="gene ID" value="TREG1_37260"/>
</dbReference>
<dbReference type="GO" id="GO:0009968">
    <property type="term" value="P:negative regulation of signal transduction"/>
    <property type="evidence" value="ECO:0007669"/>
    <property type="project" value="UniProtKB-KW"/>
</dbReference>
<dbReference type="PRINTS" id="PR01301">
    <property type="entry name" value="RGSPROTEIN"/>
</dbReference>
<organism evidence="5 6">
    <name type="scientific">Trichobilharzia regenti</name>
    <name type="common">Nasal bird schistosome</name>
    <dbReference type="NCBI Taxonomy" id="157069"/>
    <lineage>
        <taxon>Eukaryota</taxon>
        <taxon>Metazoa</taxon>
        <taxon>Spiralia</taxon>
        <taxon>Lophotrochozoa</taxon>
        <taxon>Platyhelminthes</taxon>
        <taxon>Trematoda</taxon>
        <taxon>Digenea</taxon>
        <taxon>Strigeidida</taxon>
        <taxon>Schistosomatoidea</taxon>
        <taxon>Schistosomatidae</taxon>
        <taxon>Trichobilharzia</taxon>
    </lineage>
</organism>
<dbReference type="GO" id="GO:0005886">
    <property type="term" value="C:plasma membrane"/>
    <property type="evidence" value="ECO:0007669"/>
    <property type="project" value="TreeGrafter"/>
</dbReference>
<dbReference type="InterPro" id="IPR047016">
    <property type="entry name" value="RGS6/7/9/11"/>
</dbReference>
<dbReference type="Gene3D" id="1.10.167.10">
    <property type="entry name" value="Regulator of G-protein Signalling 4, domain 2"/>
    <property type="match status" value="1"/>
</dbReference>
<evidence type="ECO:0000313" key="7">
    <source>
        <dbReference type="WBParaSite" id="TREG1_37260.2"/>
    </source>
</evidence>
<dbReference type="InterPro" id="IPR044926">
    <property type="entry name" value="RGS_subdomain_2"/>
</dbReference>
<sequence>MSGLEALDYQYRSLQIYKMEQIIGRMNSRKSGIIHEFQTDPFLHYAFKGSVFVSWLEENIPTTDEEEAMHLANLFLFYGYIFRLTKSHRSCFQMNKNHWYRFQAPFYWISKISKPDDIDYAVYLMKRSFKKGGFDEDDPEERIFKELSKSLADKWKIIELQAAEQIHLERKRDEADRNILNLQEQAFWRIHRPPKKEKYKLTDPPPRHFSHKQVQIRQEQMRNKKLEKEKLLHDIMNQNTEQDVNTALAQLQQDKITLPNPLRNDKRWLDSIISYIVNHLTYDNLLNGESMNNHWFASEKDTTVWEQDSIVCSHTGITGPAPFPTMKRVRMWATNMDHLFRDENGRKWLEYFMQKEYSCENMRFLQEVHNYKFGPLSNVEKESKRIYTEYLSKTGTSEINIDNYTLTVTEELLKNPSPFCFDLAQEHIYNLIKTDSYTRFLRSPDYALILNHALKSSSTTPSQNTEEQNKPIHINNNSDKK</sequence>
<evidence type="ECO:0000256" key="2">
    <source>
        <dbReference type="SAM" id="MobiDB-lite"/>
    </source>
</evidence>
<feature type="compositionally biased region" description="Polar residues" evidence="2">
    <location>
        <begin position="457"/>
        <end position="466"/>
    </location>
</feature>
<dbReference type="SMART" id="SM00315">
    <property type="entry name" value="RGS"/>
    <property type="match status" value="1"/>
</dbReference>
<dbReference type="InterPro" id="IPR047017">
    <property type="entry name" value="RGS6/7/9/11_DHEX_sf"/>
</dbReference>
<dbReference type="WBParaSite" id="TREG1_37260.2">
    <property type="protein sequence ID" value="TREG1_37260.2"/>
    <property type="gene ID" value="TREG1_37260"/>
</dbReference>
<evidence type="ECO:0000313" key="5">
    <source>
        <dbReference type="Proteomes" id="UP000050795"/>
    </source>
</evidence>
<evidence type="ECO:0000256" key="1">
    <source>
        <dbReference type="ARBA" id="ARBA00022700"/>
    </source>
</evidence>
<protein>
    <recommendedName>
        <fullName evidence="8">RGS domain-containing protein</fullName>
    </recommendedName>
</protein>
<keyword evidence="1" id="KW-0734">Signal transduction inhibitor</keyword>
<evidence type="ECO:0000313" key="6">
    <source>
        <dbReference type="WBParaSite" id="TREG1_37260.1"/>
    </source>
</evidence>
<dbReference type="Proteomes" id="UP000050795">
    <property type="component" value="Unassembled WGS sequence"/>
</dbReference>
<dbReference type="AlphaFoldDB" id="A0AA85JRB4"/>
<dbReference type="SUPFAM" id="SSF48097">
    <property type="entry name" value="Regulator of G-protein signaling, RGS"/>
    <property type="match status" value="1"/>
</dbReference>
<dbReference type="WBParaSite" id="TREG1_37260.4">
    <property type="protein sequence ID" value="TREG1_37260.4"/>
    <property type="gene ID" value="TREG1_37260"/>
</dbReference>
<dbReference type="GO" id="GO:0043005">
    <property type="term" value="C:neuron projection"/>
    <property type="evidence" value="ECO:0007669"/>
    <property type="project" value="TreeGrafter"/>
</dbReference>
<dbReference type="InterPro" id="IPR000591">
    <property type="entry name" value="DEP_dom"/>
</dbReference>
<dbReference type="InterPro" id="IPR016137">
    <property type="entry name" value="RGS"/>
</dbReference>
<dbReference type="PANTHER" id="PTHR45746:SF5">
    <property type="entry name" value="REGULATOR OF G-PROTEIN SIGNALING 7"/>
    <property type="match status" value="1"/>
</dbReference>
<dbReference type="InterPro" id="IPR040759">
    <property type="entry name" value="RGS_DHEX"/>
</dbReference>
<evidence type="ECO:0000259" key="3">
    <source>
        <dbReference type="PROSITE" id="PS50132"/>
    </source>
</evidence>
<name>A0AA85JRB4_TRIRE</name>
<dbReference type="InterPro" id="IPR036388">
    <property type="entry name" value="WH-like_DNA-bd_sf"/>
</dbReference>
<dbReference type="GO" id="GO:0005096">
    <property type="term" value="F:GTPase activator activity"/>
    <property type="evidence" value="ECO:0007669"/>
    <property type="project" value="TreeGrafter"/>
</dbReference>
<dbReference type="GO" id="GO:0035556">
    <property type="term" value="P:intracellular signal transduction"/>
    <property type="evidence" value="ECO:0007669"/>
    <property type="project" value="InterPro"/>
</dbReference>
<dbReference type="InterPro" id="IPR036305">
    <property type="entry name" value="RGS_sf"/>
</dbReference>
<dbReference type="Gene3D" id="1.10.1240.60">
    <property type="match status" value="1"/>
</dbReference>
<dbReference type="Gene3D" id="1.10.10.10">
    <property type="entry name" value="Winged helix-like DNA-binding domain superfamily/Winged helix DNA-binding domain"/>
    <property type="match status" value="1"/>
</dbReference>
<feature type="domain" description="RGS" evidence="3">
    <location>
        <begin position="335"/>
        <end position="450"/>
    </location>
</feature>
<reference evidence="6 7" key="2">
    <citation type="submission" date="2023-11" db="UniProtKB">
        <authorList>
            <consortium name="WormBaseParasite"/>
        </authorList>
    </citation>
    <scope>IDENTIFICATION</scope>
</reference>
<dbReference type="PROSITE" id="PS50186">
    <property type="entry name" value="DEP"/>
    <property type="match status" value="1"/>
</dbReference>
<dbReference type="GO" id="GO:0008277">
    <property type="term" value="P:regulation of G protein-coupled receptor signaling pathway"/>
    <property type="evidence" value="ECO:0007669"/>
    <property type="project" value="InterPro"/>
</dbReference>
<dbReference type="Pfam" id="PF00610">
    <property type="entry name" value="DEP"/>
    <property type="match status" value="1"/>
</dbReference>
<dbReference type="PROSITE" id="PS50132">
    <property type="entry name" value="RGS"/>
    <property type="match status" value="1"/>
</dbReference>
<evidence type="ECO:0000259" key="4">
    <source>
        <dbReference type="PROSITE" id="PS50186"/>
    </source>
</evidence>
<accession>A0AA85JRB4</accession>
<feature type="region of interest" description="Disordered" evidence="2">
    <location>
        <begin position="457"/>
        <end position="481"/>
    </location>
</feature>
<proteinExistence type="predicted"/>
<keyword evidence="5" id="KW-1185">Reference proteome</keyword>
<dbReference type="Pfam" id="PF00615">
    <property type="entry name" value="RGS"/>
    <property type="match status" value="1"/>
</dbReference>
<dbReference type="SUPFAM" id="SSF46785">
    <property type="entry name" value="Winged helix' DNA-binding domain"/>
    <property type="match status" value="1"/>
</dbReference>
<dbReference type="GO" id="GO:0005737">
    <property type="term" value="C:cytoplasm"/>
    <property type="evidence" value="ECO:0007669"/>
    <property type="project" value="TreeGrafter"/>
</dbReference>
<evidence type="ECO:0008006" key="8">
    <source>
        <dbReference type="Google" id="ProtNLM"/>
    </source>
</evidence>
<dbReference type="InterPro" id="IPR036390">
    <property type="entry name" value="WH_DNA-bd_sf"/>
</dbReference>
<reference evidence="5" key="1">
    <citation type="submission" date="2022-06" db="EMBL/GenBank/DDBJ databases">
        <authorList>
            <person name="Berger JAMES D."/>
            <person name="Berger JAMES D."/>
        </authorList>
    </citation>
    <scope>NUCLEOTIDE SEQUENCE [LARGE SCALE GENOMIC DNA]</scope>
</reference>
<dbReference type="Pfam" id="PF18148">
    <property type="entry name" value="RGS_DHEX"/>
    <property type="match status" value="1"/>
</dbReference>